<gene>
    <name evidence="13" type="ORF">A9404_08375</name>
</gene>
<dbReference type="EC" id="2.5.1.90" evidence="8"/>
<dbReference type="Pfam" id="PF00348">
    <property type="entry name" value="polyprenyl_synt"/>
    <property type="match status" value="1"/>
</dbReference>
<dbReference type="SUPFAM" id="SSF48576">
    <property type="entry name" value="Terpenoid synthases"/>
    <property type="match status" value="1"/>
</dbReference>
<evidence type="ECO:0000256" key="9">
    <source>
        <dbReference type="ARBA" id="ARBA00072473"/>
    </source>
</evidence>
<evidence type="ECO:0000313" key="14">
    <source>
        <dbReference type="Proteomes" id="UP000078596"/>
    </source>
</evidence>
<dbReference type="InterPro" id="IPR000092">
    <property type="entry name" value="Polyprenyl_synt"/>
</dbReference>
<dbReference type="SFLD" id="SFLDS00005">
    <property type="entry name" value="Isoprenoid_Synthase_Type_I"/>
    <property type="match status" value="1"/>
</dbReference>
<comment type="similarity">
    <text evidence="2 12">Belongs to the FPP/GGPP synthase family.</text>
</comment>
<comment type="cofactor">
    <cofactor evidence="1">
        <name>Mg(2+)</name>
        <dbReference type="ChEBI" id="CHEBI:18420"/>
    </cofactor>
</comment>
<dbReference type="PANTHER" id="PTHR12001">
    <property type="entry name" value="GERANYLGERANYL PYROPHOSPHATE SYNTHASE"/>
    <property type="match status" value="1"/>
</dbReference>
<evidence type="ECO:0000256" key="1">
    <source>
        <dbReference type="ARBA" id="ARBA00001946"/>
    </source>
</evidence>
<dbReference type="Proteomes" id="UP000078596">
    <property type="component" value="Chromosome"/>
</dbReference>
<keyword evidence="4" id="KW-0479">Metal-binding</keyword>
<proteinExistence type="inferred from homology"/>
<keyword evidence="3 12" id="KW-0808">Transferase</keyword>
<dbReference type="KEGG" id="haz:A9404_08375"/>
<dbReference type="GO" id="GO:0008299">
    <property type="term" value="P:isoprenoid biosynthetic process"/>
    <property type="evidence" value="ECO:0007669"/>
    <property type="project" value="InterPro"/>
</dbReference>
<keyword evidence="5" id="KW-0460">Magnesium</keyword>
<dbReference type="OrthoDB" id="9805316at2"/>
<keyword evidence="14" id="KW-1185">Reference proteome</keyword>
<evidence type="ECO:0000313" key="13">
    <source>
        <dbReference type="EMBL" id="ANJ68374.1"/>
    </source>
</evidence>
<dbReference type="EMBL" id="CP016027">
    <property type="protein sequence ID" value="ANJ68374.1"/>
    <property type="molecule type" value="Genomic_DNA"/>
</dbReference>
<dbReference type="RefSeq" id="WP_066103074.1">
    <property type="nucleotide sequence ID" value="NZ_CP016027.1"/>
</dbReference>
<evidence type="ECO:0000256" key="5">
    <source>
        <dbReference type="ARBA" id="ARBA00022842"/>
    </source>
</evidence>
<evidence type="ECO:0000256" key="7">
    <source>
        <dbReference type="ARBA" id="ARBA00055029"/>
    </source>
</evidence>
<name>A0A191ZKG8_9GAMM</name>
<dbReference type="PROSITE" id="PS00723">
    <property type="entry name" value="POLYPRENYL_SYNTHASE_1"/>
    <property type="match status" value="1"/>
</dbReference>
<evidence type="ECO:0000256" key="3">
    <source>
        <dbReference type="ARBA" id="ARBA00022679"/>
    </source>
</evidence>
<evidence type="ECO:0000256" key="12">
    <source>
        <dbReference type="RuleBase" id="RU004466"/>
    </source>
</evidence>
<evidence type="ECO:0000256" key="8">
    <source>
        <dbReference type="ARBA" id="ARBA00066511"/>
    </source>
</evidence>
<evidence type="ECO:0000256" key="6">
    <source>
        <dbReference type="ARBA" id="ARBA00051506"/>
    </source>
</evidence>
<accession>A0A191ZKG8</accession>
<evidence type="ECO:0000256" key="11">
    <source>
        <dbReference type="ARBA" id="ARBA00083124"/>
    </source>
</evidence>
<comment type="function">
    <text evidence="7">Supplies octaprenyl diphosphate, the precursor for the side chain of the isoprenoid quinones ubiquinone and menaquinone.</text>
</comment>
<reference evidence="13 14" key="1">
    <citation type="submission" date="2016-06" db="EMBL/GenBank/DDBJ databases">
        <title>Insight into the functional genes involving in sulfur oxidation in Pearl River water.</title>
        <authorList>
            <person name="Luo J."/>
            <person name="Tan X."/>
            <person name="Lin W."/>
        </authorList>
    </citation>
    <scope>NUCLEOTIDE SEQUENCE [LARGE SCALE GENOMIC DNA]</scope>
    <source>
        <strain evidence="13 14">LS2</strain>
    </source>
</reference>
<evidence type="ECO:0000256" key="4">
    <source>
        <dbReference type="ARBA" id="ARBA00022723"/>
    </source>
</evidence>
<dbReference type="AlphaFoldDB" id="A0A191ZKG8"/>
<dbReference type="CDD" id="cd00685">
    <property type="entry name" value="Trans_IPPS_HT"/>
    <property type="match status" value="1"/>
</dbReference>
<dbReference type="FunFam" id="1.10.600.10:FF:000002">
    <property type="entry name" value="Octaprenyl diphosphate synthase"/>
    <property type="match status" value="1"/>
</dbReference>
<evidence type="ECO:0000256" key="10">
    <source>
        <dbReference type="ARBA" id="ARBA00079637"/>
    </source>
</evidence>
<sequence length="326" mass="34834">MTVDQIRHLAAPDMAAVNTVIQQKLSSDVALINQLSQYIIAGGGKRFRPMVLMLSAQALAFPALEAPAWSAQMAAVVELIHTATLLHDDVVDESTLRRGRDTANALFGNAASVLTGDFLYSRAFEMMVEVGEPRVMAILAQATNRIAEGEVLQLMNMGDPDVDEARYLDVIVRKTATLFEAATRLSAVLTKQAPDVEDAMAAYGLHLGTAFQLIDDVLDYDGDEQETGKHVGDDLAEGKPTLPLIVAMREGDAATVALIRRAITEQSSAEIDAVCAAIEQTGALAYTARLAEIEADRAKAAIASLPDSPYKNALISLADAAVQRKG</sequence>
<dbReference type="PROSITE" id="PS00444">
    <property type="entry name" value="POLYPRENYL_SYNTHASE_2"/>
    <property type="match status" value="1"/>
</dbReference>
<dbReference type="STRING" id="1860122.A9404_08375"/>
<dbReference type="InterPro" id="IPR008949">
    <property type="entry name" value="Isoprenoid_synthase_dom_sf"/>
</dbReference>
<dbReference type="GO" id="GO:0106350">
    <property type="term" value="F:all-trans-octaprenyl-diphosphate synthase activity"/>
    <property type="evidence" value="ECO:0007669"/>
    <property type="project" value="UniProtKB-EC"/>
</dbReference>
<dbReference type="InterPro" id="IPR033749">
    <property type="entry name" value="Polyprenyl_synt_CS"/>
</dbReference>
<dbReference type="Gene3D" id="1.10.600.10">
    <property type="entry name" value="Farnesyl Diphosphate Synthase"/>
    <property type="match status" value="1"/>
</dbReference>
<organism evidence="13 14">
    <name type="scientific">Halothiobacillus diazotrophicus</name>
    <dbReference type="NCBI Taxonomy" id="1860122"/>
    <lineage>
        <taxon>Bacteria</taxon>
        <taxon>Pseudomonadati</taxon>
        <taxon>Pseudomonadota</taxon>
        <taxon>Gammaproteobacteria</taxon>
        <taxon>Chromatiales</taxon>
        <taxon>Halothiobacillaceae</taxon>
        <taxon>Halothiobacillus</taxon>
    </lineage>
</organism>
<comment type="catalytic activity">
    <reaction evidence="6">
        <text>5 isopentenyl diphosphate + (2E,6E)-farnesyl diphosphate = all-trans-octaprenyl diphosphate + 5 diphosphate</text>
        <dbReference type="Rhea" id="RHEA:27798"/>
        <dbReference type="ChEBI" id="CHEBI:33019"/>
        <dbReference type="ChEBI" id="CHEBI:57711"/>
        <dbReference type="ChEBI" id="CHEBI:128769"/>
        <dbReference type="ChEBI" id="CHEBI:175763"/>
        <dbReference type="EC" id="2.5.1.90"/>
    </reaction>
</comment>
<evidence type="ECO:0000256" key="2">
    <source>
        <dbReference type="ARBA" id="ARBA00006706"/>
    </source>
</evidence>
<protein>
    <recommendedName>
        <fullName evidence="9">Octaprenyl diphosphate synthase</fullName>
        <ecNumber evidence="8">2.5.1.90</ecNumber>
    </recommendedName>
    <alternativeName>
        <fullName evidence="11">All-trans-octaprenyl-diphosphate synthase</fullName>
    </alternativeName>
    <alternativeName>
        <fullName evidence="10">Octaprenyl pyrophosphate synthase</fullName>
    </alternativeName>
</protein>
<dbReference type="PANTHER" id="PTHR12001:SF69">
    <property type="entry name" value="ALL TRANS-POLYPRENYL-DIPHOSPHATE SYNTHASE PDSS1"/>
    <property type="match status" value="1"/>
</dbReference>
<dbReference type="GO" id="GO:0046872">
    <property type="term" value="F:metal ion binding"/>
    <property type="evidence" value="ECO:0007669"/>
    <property type="project" value="UniProtKB-KW"/>
</dbReference>